<dbReference type="AlphaFoldDB" id="B9TJ21"/>
<evidence type="ECO:0000313" key="1">
    <source>
        <dbReference type="EMBL" id="EEF24144.1"/>
    </source>
</evidence>
<dbReference type="InterPro" id="IPR007553">
    <property type="entry name" value="2-thiour_desulf"/>
</dbReference>
<dbReference type="Proteomes" id="UP000008311">
    <property type="component" value="Unassembled WGS sequence"/>
</dbReference>
<dbReference type="EMBL" id="EQ983299">
    <property type="protein sequence ID" value="EEF24144.1"/>
    <property type="molecule type" value="Genomic_DNA"/>
</dbReference>
<gene>
    <name evidence="1" type="ORF">RCOM_1958120</name>
</gene>
<sequence length="104" mass="11101">MPTEATSDQISVRIPVGIGACLDGQPVRYDGSHKKGSAVLAMLAEYFDFRPFCPEVAIGLGVPREPIRLVGPAGADIDPSDLRAVDSRTGTRDVSEALRAYGER</sequence>
<evidence type="ECO:0000313" key="2">
    <source>
        <dbReference type="Proteomes" id="UP000008311"/>
    </source>
</evidence>
<accession>B9TJ21</accession>
<name>B9TJ21_RICCO</name>
<keyword evidence="2" id="KW-1185">Reference proteome</keyword>
<feature type="non-terminal residue" evidence="1">
    <location>
        <position position="104"/>
    </location>
</feature>
<organism evidence="1 2">
    <name type="scientific">Ricinus communis</name>
    <name type="common">Castor bean</name>
    <dbReference type="NCBI Taxonomy" id="3988"/>
    <lineage>
        <taxon>Eukaryota</taxon>
        <taxon>Viridiplantae</taxon>
        <taxon>Streptophyta</taxon>
        <taxon>Embryophyta</taxon>
        <taxon>Tracheophyta</taxon>
        <taxon>Spermatophyta</taxon>
        <taxon>Magnoliopsida</taxon>
        <taxon>eudicotyledons</taxon>
        <taxon>Gunneridae</taxon>
        <taxon>Pentapetalae</taxon>
        <taxon>rosids</taxon>
        <taxon>fabids</taxon>
        <taxon>Malpighiales</taxon>
        <taxon>Euphorbiaceae</taxon>
        <taxon>Acalyphoideae</taxon>
        <taxon>Acalypheae</taxon>
        <taxon>Ricinus</taxon>
    </lineage>
</organism>
<reference evidence="2" key="1">
    <citation type="journal article" date="2010" name="Nat. Biotechnol.">
        <title>Draft genome sequence of the oilseed species Ricinus communis.</title>
        <authorList>
            <person name="Chan A.P."/>
            <person name="Crabtree J."/>
            <person name="Zhao Q."/>
            <person name="Lorenzi H."/>
            <person name="Orvis J."/>
            <person name="Puiu D."/>
            <person name="Melake-Berhan A."/>
            <person name="Jones K.M."/>
            <person name="Redman J."/>
            <person name="Chen G."/>
            <person name="Cahoon E.B."/>
            <person name="Gedil M."/>
            <person name="Stanke M."/>
            <person name="Haas B.J."/>
            <person name="Wortman J.R."/>
            <person name="Fraser-Liggett C.M."/>
            <person name="Ravel J."/>
            <person name="Rabinowicz P.D."/>
        </authorList>
    </citation>
    <scope>NUCLEOTIDE SEQUENCE [LARGE SCALE GENOMIC DNA]</scope>
    <source>
        <strain evidence="2">cv. Hale</strain>
    </source>
</reference>
<dbReference type="Pfam" id="PF04463">
    <property type="entry name" value="2-thiour_desulf"/>
    <property type="match status" value="1"/>
</dbReference>
<dbReference type="PANTHER" id="PTHR30087:SF0">
    <property type="entry name" value="INNER MEMBRANE PROTEIN"/>
    <property type="match status" value="1"/>
</dbReference>
<dbReference type="InParanoid" id="B9TJ21"/>
<dbReference type="PANTHER" id="PTHR30087">
    <property type="entry name" value="INNER MEMBRANE PROTEIN"/>
    <property type="match status" value="1"/>
</dbReference>
<protein>
    <submittedName>
        <fullName evidence="1">Uncharacterized protein</fullName>
    </submittedName>
</protein>
<proteinExistence type="predicted"/>